<dbReference type="Proteomes" id="UP000290288">
    <property type="component" value="Unassembled WGS sequence"/>
</dbReference>
<dbReference type="STRING" id="2316362.A0A4Q2D327"/>
<sequence>MKKVGDVYNVTDVASLAGTSFSAYAKRVQILEISERMDLKAEIKVDSSVYLHVSEVLGGAPLLPSLHSIRLLTTTTTFPPGLAIRLLLPCPALQAVQIAGSALDSPWFYQIGLPLLASRARSIKHLALSHDTAKIPPLLWSTMLSFPELDKLDIRLPQSNSVPGQFLTQLGTRANRLLDLNLHVPLDRLANVEFNQAGYRTLRRVNEVSIANADESLYPNLDSLSVLYSSELRLLQCVSGASAARHITSLTLHISPISISNLPQTAHTLAACRHLKRVTLKETQPETSIGTDGVLRFMGALKLEDFVIDVSRLKVDDYSQNCLSTADGSLENILRGREGLRSLVLPCKWLDTSASLNSLVSIPRVAPSMRCVGLAIDSSLTSHADELPKLISSTSLLRSSQSSELVELEICDVRAPSNPFSPFEYQAIAQFIDTCFPKLTSIRLHPTSTFRDFWTCVEQLRIVYKEMRLLSSRLTRN</sequence>
<name>A0A4Q2D327_9AGAR</name>
<reference evidence="1 2" key="1">
    <citation type="submission" date="2019-01" db="EMBL/GenBank/DDBJ databases">
        <title>Draft genome sequence of Psathyrella aberdarensis IHI B618.</title>
        <authorList>
            <person name="Buettner E."/>
            <person name="Kellner H."/>
        </authorList>
    </citation>
    <scope>NUCLEOTIDE SEQUENCE [LARGE SCALE GENOMIC DNA]</scope>
    <source>
        <strain evidence="1 2">IHI B618</strain>
    </source>
</reference>
<dbReference type="EMBL" id="SDEE01000976">
    <property type="protein sequence ID" value="RXW13222.1"/>
    <property type="molecule type" value="Genomic_DNA"/>
</dbReference>
<protein>
    <submittedName>
        <fullName evidence="1">Uncharacterized protein</fullName>
    </submittedName>
</protein>
<dbReference type="AlphaFoldDB" id="A0A4Q2D327"/>
<proteinExistence type="predicted"/>
<evidence type="ECO:0000313" key="2">
    <source>
        <dbReference type="Proteomes" id="UP000290288"/>
    </source>
</evidence>
<dbReference type="InterPro" id="IPR032675">
    <property type="entry name" value="LRR_dom_sf"/>
</dbReference>
<comment type="caution">
    <text evidence="1">The sequence shown here is derived from an EMBL/GenBank/DDBJ whole genome shotgun (WGS) entry which is preliminary data.</text>
</comment>
<keyword evidence="2" id="KW-1185">Reference proteome</keyword>
<dbReference type="Gene3D" id="3.80.10.10">
    <property type="entry name" value="Ribonuclease Inhibitor"/>
    <property type="match status" value="1"/>
</dbReference>
<organism evidence="1 2">
    <name type="scientific">Candolleomyces aberdarensis</name>
    <dbReference type="NCBI Taxonomy" id="2316362"/>
    <lineage>
        <taxon>Eukaryota</taxon>
        <taxon>Fungi</taxon>
        <taxon>Dikarya</taxon>
        <taxon>Basidiomycota</taxon>
        <taxon>Agaricomycotina</taxon>
        <taxon>Agaricomycetes</taxon>
        <taxon>Agaricomycetidae</taxon>
        <taxon>Agaricales</taxon>
        <taxon>Agaricineae</taxon>
        <taxon>Psathyrellaceae</taxon>
        <taxon>Candolleomyces</taxon>
    </lineage>
</organism>
<gene>
    <name evidence="1" type="ORF">EST38_g12635</name>
</gene>
<evidence type="ECO:0000313" key="1">
    <source>
        <dbReference type="EMBL" id="RXW13222.1"/>
    </source>
</evidence>
<accession>A0A4Q2D327</accession>